<dbReference type="InterPro" id="IPR027417">
    <property type="entry name" value="P-loop_NTPase"/>
</dbReference>
<comment type="caution">
    <text evidence="2">The sequence shown here is derived from an EMBL/GenBank/DDBJ whole genome shotgun (WGS) entry which is preliminary data.</text>
</comment>
<dbReference type="PANTHER" id="PTHR13696:SF99">
    <property type="entry name" value="COBYRINIC ACID AC-DIAMIDE SYNTHASE"/>
    <property type="match status" value="1"/>
</dbReference>
<feature type="domain" description="AAA" evidence="1">
    <location>
        <begin position="23"/>
        <end position="206"/>
    </location>
</feature>
<reference evidence="3" key="1">
    <citation type="journal article" date="2019" name="Int. J. Syst. Evol. Microbiol.">
        <title>The Global Catalogue of Microorganisms (GCM) 10K type strain sequencing project: providing services to taxonomists for standard genome sequencing and annotation.</title>
        <authorList>
            <consortium name="The Broad Institute Genomics Platform"/>
            <consortium name="The Broad Institute Genome Sequencing Center for Infectious Disease"/>
            <person name="Wu L."/>
            <person name="Ma J."/>
        </authorList>
    </citation>
    <scope>NUCLEOTIDE SEQUENCE [LARGE SCALE GENOMIC DNA]</scope>
    <source>
        <strain evidence="3">JCM 16908</strain>
    </source>
</reference>
<dbReference type="EMBL" id="BAAAZR010000059">
    <property type="protein sequence ID" value="GAA3843896.1"/>
    <property type="molecule type" value="Genomic_DNA"/>
</dbReference>
<organism evidence="2 3">
    <name type="scientific">Sphaerisporangium flaviroseum</name>
    <dbReference type="NCBI Taxonomy" id="509199"/>
    <lineage>
        <taxon>Bacteria</taxon>
        <taxon>Bacillati</taxon>
        <taxon>Actinomycetota</taxon>
        <taxon>Actinomycetes</taxon>
        <taxon>Streptosporangiales</taxon>
        <taxon>Streptosporangiaceae</taxon>
        <taxon>Sphaerisporangium</taxon>
    </lineage>
</organism>
<name>A0ABP7JHM2_9ACTN</name>
<proteinExistence type="predicted"/>
<dbReference type="Gene3D" id="3.40.50.300">
    <property type="entry name" value="P-loop containing nucleotide triphosphate hydrolases"/>
    <property type="match status" value="1"/>
</dbReference>
<dbReference type="PANTHER" id="PTHR13696">
    <property type="entry name" value="P-LOOP CONTAINING NUCLEOSIDE TRIPHOSPHATE HYDROLASE"/>
    <property type="match status" value="1"/>
</dbReference>
<evidence type="ECO:0000313" key="2">
    <source>
        <dbReference type="EMBL" id="GAA3843896.1"/>
    </source>
</evidence>
<keyword evidence="3" id="KW-1185">Reference proteome</keyword>
<dbReference type="Proteomes" id="UP001500888">
    <property type="component" value="Unassembled WGS sequence"/>
</dbReference>
<sequence>MAPLSPLQRPRYAPHLPPVLLGMNRAGSVGKTTVGHSIGVQAALRGYNVLKADADLQSDMSYWHGYDGDFVPKGAPTIHDVMLGRAKLDDAIVPGRTRISSGDGDDAFRVIPGLHLVRGDNKMSQADSELTMDPRGVFWLQLALKSQIQADQYDLIYIDCPASLGRLSISLLLAATDVIVCMKPTRKEMRGASALAVAIEEIRSEYQEFGASATASYYLINEAKSHQGQGAFYLELQQEAEEIFGDKLLPYIGSSVRVPEAYSAQEPVAIWDPKAPLVPTINGILDTFGFPDKSGAV</sequence>
<evidence type="ECO:0000259" key="1">
    <source>
        <dbReference type="Pfam" id="PF13614"/>
    </source>
</evidence>
<dbReference type="RefSeq" id="WP_344952791.1">
    <property type="nucleotide sequence ID" value="NZ_BAAAZR010000059.1"/>
</dbReference>
<gene>
    <name evidence="2" type="ORF">GCM10022226_78610</name>
</gene>
<accession>A0ABP7JHM2</accession>
<dbReference type="InterPro" id="IPR050678">
    <property type="entry name" value="DNA_Partitioning_ATPase"/>
</dbReference>
<evidence type="ECO:0000313" key="3">
    <source>
        <dbReference type="Proteomes" id="UP001500888"/>
    </source>
</evidence>
<dbReference type="InterPro" id="IPR025669">
    <property type="entry name" value="AAA_dom"/>
</dbReference>
<dbReference type="Pfam" id="PF13614">
    <property type="entry name" value="AAA_31"/>
    <property type="match status" value="1"/>
</dbReference>
<dbReference type="SUPFAM" id="SSF52540">
    <property type="entry name" value="P-loop containing nucleoside triphosphate hydrolases"/>
    <property type="match status" value="1"/>
</dbReference>
<protein>
    <recommendedName>
        <fullName evidence="1">AAA domain-containing protein</fullName>
    </recommendedName>
</protein>